<reference evidence="2" key="1">
    <citation type="submission" date="2021-01" db="EMBL/GenBank/DDBJ databases">
        <title>A chromosome-scale assembly of European eel, Anguilla anguilla.</title>
        <authorList>
            <person name="Henkel C."/>
            <person name="Jong-Raadsen S.A."/>
            <person name="Dufour S."/>
            <person name="Weltzien F.-A."/>
            <person name="Palstra A.P."/>
            <person name="Pelster B."/>
            <person name="Spaink H.P."/>
            <person name="Van Den Thillart G.E."/>
            <person name="Jansen H."/>
            <person name="Zahm M."/>
            <person name="Klopp C."/>
            <person name="Cedric C."/>
            <person name="Louis A."/>
            <person name="Berthelot C."/>
            <person name="Parey E."/>
            <person name="Roest Crollius H."/>
            <person name="Montfort J."/>
            <person name="Robinson-Rechavi M."/>
            <person name="Bucao C."/>
            <person name="Bouchez O."/>
            <person name="Gislard M."/>
            <person name="Lluch J."/>
            <person name="Milhes M."/>
            <person name="Lampietro C."/>
            <person name="Lopez Roques C."/>
            <person name="Donnadieu C."/>
            <person name="Braasch I."/>
            <person name="Desvignes T."/>
            <person name="Postlethwait J."/>
            <person name="Bobe J."/>
            <person name="Guiguen Y."/>
            <person name="Dirks R."/>
        </authorList>
    </citation>
    <scope>NUCLEOTIDE SEQUENCE</scope>
    <source>
        <strain evidence="2">Tag_6206</strain>
        <tissue evidence="2">Liver</tissue>
    </source>
</reference>
<evidence type="ECO:0000256" key="1">
    <source>
        <dbReference type="SAM" id="Phobius"/>
    </source>
</evidence>
<keyword evidence="1" id="KW-1133">Transmembrane helix</keyword>
<proteinExistence type="predicted"/>
<evidence type="ECO:0000313" key="3">
    <source>
        <dbReference type="Proteomes" id="UP001044222"/>
    </source>
</evidence>
<dbReference type="GO" id="GO:0001772">
    <property type="term" value="C:immunological synapse"/>
    <property type="evidence" value="ECO:0007669"/>
    <property type="project" value="InterPro"/>
</dbReference>
<keyword evidence="1" id="KW-0472">Membrane</keyword>
<dbReference type="Pfam" id="PF15050">
    <property type="entry name" value="SCIMP"/>
    <property type="match status" value="1"/>
</dbReference>
<name>A0A9D3RWN7_ANGAN</name>
<accession>A0A9D3RWN7</accession>
<gene>
    <name evidence="2" type="ORF">ANANG_G00161530</name>
</gene>
<evidence type="ECO:0000313" key="2">
    <source>
        <dbReference type="EMBL" id="KAG5844346.1"/>
    </source>
</evidence>
<keyword evidence="1" id="KW-0812">Transmembrane</keyword>
<sequence length="148" mass="16609">MERKAYFWLVIVLGMIFVSMFIGLLFIFINKCISRRAQQFKINAQQSANHGFYAEGSQYHPKQLEEELPPLPARDPSLFSGPTAASYEDVVNLPDYVKVAEEAAPPPYQSAAAPVQKEACSDRYSVSTEAYDDVVLPGYESEDYDDVV</sequence>
<dbReference type="EMBL" id="JAFIRN010000008">
    <property type="protein sequence ID" value="KAG5844346.1"/>
    <property type="molecule type" value="Genomic_DNA"/>
</dbReference>
<dbReference type="InterPro" id="IPR028181">
    <property type="entry name" value="SCIMP"/>
</dbReference>
<comment type="caution">
    <text evidence="2">The sequence shown here is derived from an EMBL/GenBank/DDBJ whole genome shotgun (WGS) entry which is preliminary data.</text>
</comment>
<dbReference type="AlphaFoldDB" id="A0A9D3RWN7"/>
<protein>
    <submittedName>
        <fullName evidence="2">Uncharacterized protein</fullName>
    </submittedName>
</protein>
<feature type="transmembrane region" description="Helical" evidence="1">
    <location>
        <begin position="6"/>
        <end position="29"/>
    </location>
</feature>
<organism evidence="2 3">
    <name type="scientific">Anguilla anguilla</name>
    <name type="common">European freshwater eel</name>
    <name type="synonym">Muraena anguilla</name>
    <dbReference type="NCBI Taxonomy" id="7936"/>
    <lineage>
        <taxon>Eukaryota</taxon>
        <taxon>Metazoa</taxon>
        <taxon>Chordata</taxon>
        <taxon>Craniata</taxon>
        <taxon>Vertebrata</taxon>
        <taxon>Euteleostomi</taxon>
        <taxon>Actinopterygii</taxon>
        <taxon>Neopterygii</taxon>
        <taxon>Teleostei</taxon>
        <taxon>Anguilliformes</taxon>
        <taxon>Anguillidae</taxon>
        <taxon>Anguilla</taxon>
    </lineage>
</organism>
<dbReference type="Proteomes" id="UP001044222">
    <property type="component" value="Chromosome 8"/>
</dbReference>
<keyword evidence="3" id="KW-1185">Reference proteome</keyword>
<dbReference type="GO" id="GO:0097197">
    <property type="term" value="C:tetraspanin-enriched microdomain"/>
    <property type="evidence" value="ECO:0007669"/>
    <property type="project" value="InterPro"/>
</dbReference>